<keyword evidence="3" id="KW-1185">Reference proteome</keyword>
<dbReference type="AlphaFoldDB" id="A0A9X1YAL2"/>
<evidence type="ECO:0000256" key="1">
    <source>
        <dbReference type="SAM" id="MobiDB-lite"/>
    </source>
</evidence>
<protein>
    <submittedName>
        <fullName evidence="2">Uncharacterized protein</fullName>
    </submittedName>
</protein>
<dbReference type="Proteomes" id="UP001139516">
    <property type="component" value="Unassembled WGS sequence"/>
</dbReference>
<feature type="compositionally biased region" description="Polar residues" evidence="1">
    <location>
        <begin position="104"/>
        <end position="120"/>
    </location>
</feature>
<reference evidence="2" key="1">
    <citation type="submission" date="2022-04" db="EMBL/GenBank/DDBJ databases">
        <title>Roseomonas acroporae sp. nov., isolated from coral Acropora digitifera.</title>
        <authorList>
            <person name="Sun H."/>
        </authorList>
    </citation>
    <scope>NUCLEOTIDE SEQUENCE</scope>
    <source>
        <strain evidence="2">NAR14</strain>
    </source>
</reference>
<dbReference type="RefSeq" id="WP_248668721.1">
    <property type="nucleotide sequence ID" value="NZ_JALPRX010000091.1"/>
</dbReference>
<sequence length="120" mass="12263">MSRTSGATRSRWRAARSNAWPAWRWPCTWSGVCGARPSGATKRGGGSAALRLPPRISACALAMSPGVMRDGCASVGTSAVPSRPLRSAAPASTPGSAPVPRFGTSVSRAPTPGSTISDRV</sequence>
<name>A0A9X1YAL2_9PROT</name>
<feature type="compositionally biased region" description="Low complexity" evidence="1">
    <location>
        <begin position="87"/>
        <end position="100"/>
    </location>
</feature>
<proteinExistence type="predicted"/>
<accession>A0A9X1YAL2</accession>
<feature type="region of interest" description="Disordered" evidence="1">
    <location>
        <begin position="77"/>
        <end position="120"/>
    </location>
</feature>
<dbReference type="EMBL" id="JALPRX010000091">
    <property type="protein sequence ID" value="MCK8786606.1"/>
    <property type="molecule type" value="Genomic_DNA"/>
</dbReference>
<evidence type="ECO:0000313" key="2">
    <source>
        <dbReference type="EMBL" id="MCK8786606.1"/>
    </source>
</evidence>
<comment type="caution">
    <text evidence="2">The sequence shown here is derived from an EMBL/GenBank/DDBJ whole genome shotgun (WGS) entry which is preliminary data.</text>
</comment>
<gene>
    <name evidence="2" type="ORF">M0638_19710</name>
</gene>
<organism evidence="2 3">
    <name type="scientific">Roseomonas acroporae</name>
    <dbReference type="NCBI Taxonomy" id="2937791"/>
    <lineage>
        <taxon>Bacteria</taxon>
        <taxon>Pseudomonadati</taxon>
        <taxon>Pseudomonadota</taxon>
        <taxon>Alphaproteobacteria</taxon>
        <taxon>Acetobacterales</taxon>
        <taxon>Roseomonadaceae</taxon>
        <taxon>Roseomonas</taxon>
    </lineage>
</organism>
<evidence type="ECO:0000313" key="3">
    <source>
        <dbReference type="Proteomes" id="UP001139516"/>
    </source>
</evidence>